<gene>
    <name evidence="2" type="ORF">S01H4_57388</name>
</gene>
<dbReference type="AlphaFoldDB" id="X1DPL0"/>
<sequence>MAITRSQYVRELEGRMAKGKPFDKAHKKAVKKAVARPTKGRYDEKFVKRVARKLYEVFYGPRAYSKKKFRPSKKKEIRRTRLSRQSKKQLSYLSDRDYKETMKALKGK</sequence>
<protein>
    <submittedName>
        <fullName evidence="2">Uncharacterized protein</fullName>
    </submittedName>
</protein>
<evidence type="ECO:0000256" key="1">
    <source>
        <dbReference type="SAM" id="MobiDB-lite"/>
    </source>
</evidence>
<feature type="compositionally biased region" description="Basic residues" evidence="1">
    <location>
        <begin position="69"/>
        <end position="87"/>
    </location>
</feature>
<comment type="caution">
    <text evidence="2">The sequence shown here is derived from an EMBL/GenBank/DDBJ whole genome shotgun (WGS) entry which is preliminary data.</text>
</comment>
<feature type="region of interest" description="Disordered" evidence="1">
    <location>
        <begin position="69"/>
        <end position="90"/>
    </location>
</feature>
<accession>X1DPL0</accession>
<dbReference type="EMBL" id="BART01033378">
    <property type="protein sequence ID" value="GAH06924.1"/>
    <property type="molecule type" value="Genomic_DNA"/>
</dbReference>
<organism evidence="2">
    <name type="scientific">marine sediment metagenome</name>
    <dbReference type="NCBI Taxonomy" id="412755"/>
    <lineage>
        <taxon>unclassified sequences</taxon>
        <taxon>metagenomes</taxon>
        <taxon>ecological metagenomes</taxon>
    </lineage>
</organism>
<evidence type="ECO:0000313" key="2">
    <source>
        <dbReference type="EMBL" id="GAH06924.1"/>
    </source>
</evidence>
<proteinExistence type="predicted"/>
<reference evidence="2" key="1">
    <citation type="journal article" date="2014" name="Front. Microbiol.">
        <title>High frequency of phylogenetically diverse reductive dehalogenase-homologous genes in deep subseafloor sedimentary metagenomes.</title>
        <authorList>
            <person name="Kawai M."/>
            <person name="Futagami T."/>
            <person name="Toyoda A."/>
            <person name="Takaki Y."/>
            <person name="Nishi S."/>
            <person name="Hori S."/>
            <person name="Arai W."/>
            <person name="Tsubouchi T."/>
            <person name="Morono Y."/>
            <person name="Uchiyama I."/>
            <person name="Ito T."/>
            <person name="Fujiyama A."/>
            <person name="Inagaki F."/>
            <person name="Takami H."/>
        </authorList>
    </citation>
    <scope>NUCLEOTIDE SEQUENCE</scope>
    <source>
        <strain evidence="2">Expedition CK06-06</strain>
    </source>
</reference>
<name>X1DPL0_9ZZZZ</name>